<evidence type="ECO:0000313" key="3">
    <source>
        <dbReference type="EMBL" id="RXR28331.1"/>
    </source>
</evidence>
<evidence type="ECO:0000259" key="2">
    <source>
        <dbReference type="Pfam" id="PF10988"/>
    </source>
</evidence>
<dbReference type="Proteomes" id="UP000289734">
    <property type="component" value="Unassembled WGS sequence"/>
</dbReference>
<feature type="chain" id="PRO_5020188991" evidence="1">
    <location>
        <begin position="19"/>
        <end position="240"/>
    </location>
</feature>
<proteinExistence type="predicted"/>
<dbReference type="PANTHER" id="PTHR39200:SF1">
    <property type="entry name" value="AUTO-TRANSPORTER ADHESIN HEAD GIN DOMAIN-CONTAINING PROTEIN-RELATED"/>
    <property type="match status" value="1"/>
</dbReference>
<comment type="caution">
    <text evidence="3">The sequence shown here is derived from an EMBL/GenBank/DDBJ whole genome shotgun (WGS) entry which is preliminary data.</text>
</comment>
<sequence length="240" mass="25131">MKKIITLVTVLAVSIVSAQWGQEKIKGNGNIISKNITTSDYDEIGVAGAFHVTLVEGKEGKITLKGEENLLEYVIIETDGSNLKIKTEKGISLYPSKGKKIEIIVPVEDISAASLAGSGDIIADFTIKTTQFKVALAGSGDITLRLDSDTIEASLSGSGNIKLGGKTANLEASVAGSGDIEAFELTTQNSKLNVSGSGNISTNCTEYIEARVAGSGDIEYKGKPKKVDTKVAGSGKIKMM</sequence>
<dbReference type="Pfam" id="PF10988">
    <property type="entry name" value="DUF2807"/>
    <property type="match status" value="1"/>
</dbReference>
<reference evidence="4" key="1">
    <citation type="submission" date="2019-01" db="EMBL/GenBank/DDBJ databases">
        <title>Cytophagaceae bacterium strain CAR-16.</title>
        <authorList>
            <person name="Chen W.-M."/>
        </authorList>
    </citation>
    <scope>NUCLEOTIDE SEQUENCE [LARGE SCALE GENOMIC DNA]</scope>
    <source>
        <strain evidence="4">ICH-30</strain>
    </source>
</reference>
<dbReference type="RefSeq" id="WP_129465610.1">
    <property type="nucleotide sequence ID" value="NZ_SBKQ01000019.1"/>
</dbReference>
<dbReference type="Gene3D" id="2.160.20.120">
    <property type="match status" value="1"/>
</dbReference>
<dbReference type="EMBL" id="SBKQ01000019">
    <property type="protein sequence ID" value="RXR28331.1"/>
    <property type="molecule type" value="Genomic_DNA"/>
</dbReference>
<dbReference type="PANTHER" id="PTHR39200">
    <property type="entry name" value="HYPOTHETICAL EXPORTED PROTEIN"/>
    <property type="match status" value="1"/>
</dbReference>
<feature type="domain" description="Putative auto-transporter adhesin head GIN" evidence="2">
    <location>
        <begin position="40"/>
        <end position="224"/>
    </location>
</feature>
<feature type="signal peptide" evidence="1">
    <location>
        <begin position="1"/>
        <end position="18"/>
    </location>
</feature>
<organism evidence="3 4">
    <name type="scientific">Flavobacterium piscinae</name>
    <dbReference type="NCBI Taxonomy" id="2506424"/>
    <lineage>
        <taxon>Bacteria</taxon>
        <taxon>Pseudomonadati</taxon>
        <taxon>Bacteroidota</taxon>
        <taxon>Flavobacteriia</taxon>
        <taxon>Flavobacteriales</taxon>
        <taxon>Flavobacteriaceae</taxon>
        <taxon>Flavobacterium</taxon>
    </lineage>
</organism>
<keyword evidence="1" id="KW-0732">Signal</keyword>
<dbReference type="AlphaFoldDB" id="A0A4Q1KF99"/>
<keyword evidence="4" id="KW-1185">Reference proteome</keyword>
<accession>A0A4Q1KF99</accession>
<protein>
    <submittedName>
        <fullName evidence="3">DUF2807 domain-containing protein</fullName>
    </submittedName>
</protein>
<name>A0A4Q1KF99_9FLAO</name>
<evidence type="ECO:0000256" key="1">
    <source>
        <dbReference type="SAM" id="SignalP"/>
    </source>
</evidence>
<dbReference type="InterPro" id="IPR021255">
    <property type="entry name" value="DUF2807"/>
</dbReference>
<gene>
    <name evidence="3" type="ORF">EQG68_14510</name>
</gene>
<dbReference type="OrthoDB" id="5585143at2"/>
<evidence type="ECO:0000313" key="4">
    <source>
        <dbReference type="Proteomes" id="UP000289734"/>
    </source>
</evidence>